<evidence type="ECO:0000259" key="3">
    <source>
        <dbReference type="SMART" id="SM00824"/>
    </source>
</evidence>
<keyword evidence="5" id="KW-1185">Reference proteome</keyword>
<comment type="similarity">
    <text evidence="1">Belongs to the thioesterase family.</text>
</comment>
<dbReference type="InterPro" id="IPR020802">
    <property type="entry name" value="TesA-like"/>
</dbReference>
<evidence type="ECO:0000313" key="4">
    <source>
        <dbReference type="EMBL" id="RXS68721.1"/>
    </source>
</evidence>
<name>A0A4Q1R615_9ACTN</name>
<proteinExistence type="inferred from homology"/>
<dbReference type="Gene3D" id="3.40.50.1820">
    <property type="entry name" value="alpha/beta hydrolase"/>
    <property type="match status" value="1"/>
</dbReference>
<dbReference type="GeneID" id="95777942"/>
<dbReference type="InterPro" id="IPR029058">
    <property type="entry name" value="AB_hydrolase_fold"/>
</dbReference>
<gene>
    <name evidence="4" type="ORF">EST54_07980</name>
</gene>
<reference evidence="4 5" key="1">
    <citation type="submission" date="2019-01" db="EMBL/GenBank/DDBJ databases">
        <title>Draft genome sequences of the type strain Streptomyces sioyaensis DSM 40032 and its novel strain, TM32, a thermotolerant antibiotics-producing actinobacterium.</title>
        <authorList>
            <person name="Nakaew N."/>
            <person name="Lumyong S."/>
            <person name="Sloan W.T."/>
            <person name="Sungthong R."/>
        </authorList>
    </citation>
    <scope>NUCLEOTIDE SEQUENCE [LARGE SCALE GENOMIC DNA]</scope>
    <source>
        <strain evidence="4 5">DSM 40032</strain>
    </source>
</reference>
<keyword evidence="2" id="KW-0378">Hydrolase</keyword>
<protein>
    <submittedName>
        <fullName evidence="4">Thioesterase</fullName>
    </submittedName>
</protein>
<organism evidence="4 5">
    <name type="scientific">Streptomyces sioyaensis</name>
    <dbReference type="NCBI Taxonomy" id="67364"/>
    <lineage>
        <taxon>Bacteria</taxon>
        <taxon>Bacillati</taxon>
        <taxon>Actinomycetota</taxon>
        <taxon>Actinomycetes</taxon>
        <taxon>Kitasatosporales</taxon>
        <taxon>Streptomycetaceae</taxon>
        <taxon>Streptomyces</taxon>
    </lineage>
</organism>
<dbReference type="SMART" id="SM00824">
    <property type="entry name" value="PKS_TE"/>
    <property type="match status" value="1"/>
</dbReference>
<accession>A0A4Q1R615</accession>
<dbReference type="PANTHER" id="PTHR11487:SF0">
    <property type="entry name" value="S-ACYL FATTY ACID SYNTHASE THIOESTERASE, MEDIUM CHAIN"/>
    <property type="match status" value="1"/>
</dbReference>
<dbReference type="SUPFAM" id="SSF53474">
    <property type="entry name" value="alpha/beta-Hydrolases"/>
    <property type="match status" value="1"/>
</dbReference>
<evidence type="ECO:0000256" key="1">
    <source>
        <dbReference type="ARBA" id="ARBA00007169"/>
    </source>
</evidence>
<comment type="caution">
    <text evidence="4">The sequence shown here is derived from an EMBL/GenBank/DDBJ whole genome shotgun (WGS) entry which is preliminary data.</text>
</comment>
<dbReference type="PANTHER" id="PTHR11487">
    <property type="entry name" value="THIOESTERASE"/>
    <property type="match status" value="1"/>
</dbReference>
<feature type="domain" description="Thioesterase TesA-like" evidence="3">
    <location>
        <begin position="30"/>
        <end position="249"/>
    </location>
</feature>
<dbReference type="Proteomes" id="UP000289482">
    <property type="component" value="Unassembled WGS sequence"/>
</dbReference>
<dbReference type="InterPro" id="IPR012223">
    <property type="entry name" value="TEII"/>
</dbReference>
<dbReference type="Pfam" id="PF00975">
    <property type="entry name" value="Thioesterase"/>
    <property type="match status" value="1"/>
</dbReference>
<dbReference type="GO" id="GO:0008610">
    <property type="term" value="P:lipid biosynthetic process"/>
    <property type="evidence" value="ECO:0007669"/>
    <property type="project" value="TreeGrafter"/>
</dbReference>
<dbReference type="AlphaFoldDB" id="A0A4Q1R615"/>
<dbReference type="RefSeq" id="WP_129246472.1">
    <property type="nucleotide sequence ID" value="NZ_JBIRSA010000002.1"/>
</dbReference>
<dbReference type="GO" id="GO:0016787">
    <property type="term" value="F:hydrolase activity"/>
    <property type="evidence" value="ECO:0007669"/>
    <property type="project" value="UniProtKB-KW"/>
</dbReference>
<dbReference type="InterPro" id="IPR001031">
    <property type="entry name" value="Thioesterase"/>
</dbReference>
<evidence type="ECO:0000256" key="2">
    <source>
        <dbReference type="ARBA" id="ARBA00022801"/>
    </source>
</evidence>
<evidence type="ECO:0000313" key="5">
    <source>
        <dbReference type="Proteomes" id="UP000289482"/>
    </source>
</evidence>
<sequence>MSSETATESDRWIRSYLPGPAEALHLVHFPHAGGSASYYRPFCTSLSDRFNALALQYPGRQDRRDEPCVTDLHVLADLLFDRLRQCADRPMAFFGHSMGALLAFEVTRRFERELNTSPVALFLSGRRAPSRHRDENVDLSSKESLLAEIRELSGTDPRLLGDDEMLEMIMEPLRADYRALGAYRFAPQPPVRCPVTVLTGADDPRTSQDEAAAWQEHTTGAFELRVFPGGHFFISENVADVTGFVAERLSAVPLPG</sequence>
<dbReference type="EMBL" id="SDIF01000015">
    <property type="protein sequence ID" value="RXS68721.1"/>
    <property type="molecule type" value="Genomic_DNA"/>
</dbReference>